<dbReference type="PANTHER" id="PTHR18919">
    <property type="entry name" value="ACETYL-COA C-ACYLTRANSFERASE"/>
    <property type="match status" value="1"/>
</dbReference>
<evidence type="ECO:0000313" key="7">
    <source>
        <dbReference type="EMBL" id="GGM68851.1"/>
    </source>
</evidence>
<dbReference type="Pfam" id="PF02803">
    <property type="entry name" value="Thiolase_C"/>
    <property type="match status" value="1"/>
</dbReference>
<evidence type="ECO:0000256" key="1">
    <source>
        <dbReference type="ARBA" id="ARBA00010982"/>
    </source>
</evidence>
<comment type="similarity">
    <text evidence="1">Belongs to the thiolase-like superfamily. Thiolase family.</text>
</comment>
<dbReference type="InterPro" id="IPR002155">
    <property type="entry name" value="Thiolase"/>
</dbReference>
<sequence length="399" mass="43397">MAEANGDVYIVDFRRTAFSRSRPKEPERDVFNSIRMDEALGLLIKRSVERLSINPSEVNDVIVGCALQADENWLYGGRHPVFMAGMPFDVPSMAIDRACSSSMNAVTIGAMEIMTGNADVVMAGGMEHMTHVPLADNPHIKPNLKLLLRPEYRKYDMNTSYSMGLTAEKLASLKKIGRDEMDEFSYNSHVKAAKAQDEGFFKGEIEPVQVEVGNEMVTVDTDQSVRRNASLEEMKKLRPAFKQEGVITAGNSSPLNAGASLVTLMSGKKAEEHSIRPLARIRSFAWAAVDPTIMGHGPVPASQKALKKAGLSVDDVDFWEINEAFAVVVLNAIKELNIDPSRVNVHGGAIAIGHPLGATGARIVGTLARILQEKKKDIGVATLCVGGGQGYTVVIERYS</sequence>
<keyword evidence="4" id="KW-0012">Acyltransferase</keyword>
<evidence type="ECO:0000256" key="4">
    <source>
        <dbReference type="ARBA" id="ARBA00023315"/>
    </source>
</evidence>
<dbReference type="EMBL" id="BMNY01000001">
    <property type="protein sequence ID" value="GGM68851.1"/>
    <property type="molecule type" value="Genomic_DNA"/>
</dbReference>
<dbReference type="SUPFAM" id="SSF53901">
    <property type="entry name" value="Thiolase-like"/>
    <property type="match status" value="2"/>
</dbReference>
<dbReference type="AlphaFoldDB" id="A0AA37F915"/>
<dbReference type="Proteomes" id="UP000632195">
    <property type="component" value="Unassembled WGS sequence"/>
</dbReference>
<name>A0AA37F915_9ARCH</name>
<reference evidence="7" key="1">
    <citation type="journal article" date="2014" name="Int. J. Syst. Evol. Microbiol.">
        <title>Complete genome sequence of Corynebacterium casei LMG S-19264T (=DSM 44701T), isolated from a smear-ripened cheese.</title>
        <authorList>
            <consortium name="US DOE Joint Genome Institute (JGI-PGF)"/>
            <person name="Walter F."/>
            <person name="Albersmeier A."/>
            <person name="Kalinowski J."/>
            <person name="Ruckert C."/>
        </authorList>
    </citation>
    <scope>NUCLEOTIDE SEQUENCE</scope>
    <source>
        <strain evidence="7">JCM 13583</strain>
    </source>
</reference>
<keyword evidence="8" id="KW-1185">Reference proteome</keyword>
<dbReference type="NCBIfam" id="TIGR01930">
    <property type="entry name" value="AcCoA-C-Actrans"/>
    <property type="match status" value="1"/>
</dbReference>
<evidence type="ECO:0000259" key="5">
    <source>
        <dbReference type="Pfam" id="PF00108"/>
    </source>
</evidence>
<protein>
    <submittedName>
        <fullName evidence="7">Acetyl-CoA acetyltransferase</fullName>
    </submittedName>
</protein>
<evidence type="ECO:0000313" key="8">
    <source>
        <dbReference type="Proteomes" id="UP000632195"/>
    </source>
</evidence>
<feature type="domain" description="Thiolase C-terminal" evidence="6">
    <location>
        <begin position="276"/>
        <end position="397"/>
    </location>
</feature>
<proteinExistence type="inferred from homology"/>
<gene>
    <name evidence="7" type="ORF">GCM10007108_03730</name>
</gene>
<dbReference type="PANTHER" id="PTHR18919:SF140">
    <property type="entry name" value="ACETYL-COA C-ACETYLTRANSFERASE (ACETOACETYL-COA THIOLASE) (ACAB-5)"/>
    <property type="match status" value="1"/>
</dbReference>
<dbReference type="InterPro" id="IPR020613">
    <property type="entry name" value="Thiolase_CS"/>
</dbReference>
<keyword evidence="3" id="KW-0414">Isoprene biosynthesis</keyword>
<dbReference type="GO" id="GO:0008299">
    <property type="term" value="P:isoprenoid biosynthetic process"/>
    <property type="evidence" value="ECO:0007669"/>
    <property type="project" value="UniProtKB-KW"/>
</dbReference>
<dbReference type="GO" id="GO:0016747">
    <property type="term" value="F:acyltransferase activity, transferring groups other than amino-acyl groups"/>
    <property type="evidence" value="ECO:0007669"/>
    <property type="project" value="InterPro"/>
</dbReference>
<dbReference type="PIRSF" id="PIRSF000429">
    <property type="entry name" value="Ac-CoA_Ac_transf"/>
    <property type="match status" value="1"/>
</dbReference>
<dbReference type="RefSeq" id="WP_188679818.1">
    <property type="nucleotide sequence ID" value="NZ_BMNY01000001.1"/>
</dbReference>
<feature type="domain" description="Thiolase N-terminal" evidence="5">
    <location>
        <begin position="8"/>
        <end position="266"/>
    </location>
</feature>
<dbReference type="InterPro" id="IPR016039">
    <property type="entry name" value="Thiolase-like"/>
</dbReference>
<dbReference type="Pfam" id="PF00108">
    <property type="entry name" value="Thiolase_N"/>
    <property type="match status" value="1"/>
</dbReference>
<evidence type="ECO:0000259" key="6">
    <source>
        <dbReference type="Pfam" id="PF02803"/>
    </source>
</evidence>
<keyword evidence="2" id="KW-0808">Transferase</keyword>
<accession>A0AA37F915</accession>
<dbReference type="FunFam" id="3.40.47.10:FF:000010">
    <property type="entry name" value="Acetyl-CoA acetyltransferase (Thiolase)"/>
    <property type="match status" value="1"/>
</dbReference>
<dbReference type="Gene3D" id="3.40.47.10">
    <property type="match status" value="1"/>
</dbReference>
<dbReference type="NCBIfam" id="NF005033">
    <property type="entry name" value="PRK06445.1"/>
    <property type="match status" value="1"/>
</dbReference>
<evidence type="ECO:0000256" key="2">
    <source>
        <dbReference type="ARBA" id="ARBA00022679"/>
    </source>
</evidence>
<dbReference type="InterPro" id="IPR020616">
    <property type="entry name" value="Thiolase_N"/>
</dbReference>
<comment type="caution">
    <text evidence="7">The sequence shown here is derived from an EMBL/GenBank/DDBJ whole genome shotgun (WGS) entry which is preliminary data.</text>
</comment>
<dbReference type="CDD" id="cd00751">
    <property type="entry name" value="thiolase"/>
    <property type="match status" value="1"/>
</dbReference>
<reference evidence="7" key="2">
    <citation type="submission" date="2022-09" db="EMBL/GenBank/DDBJ databases">
        <authorList>
            <person name="Sun Q."/>
            <person name="Ohkuma M."/>
        </authorList>
    </citation>
    <scope>NUCLEOTIDE SEQUENCE</scope>
    <source>
        <strain evidence="7">JCM 13583</strain>
    </source>
</reference>
<dbReference type="InterPro" id="IPR020617">
    <property type="entry name" value="Thiolase_C"/>
</dbReference>
<organism evidence="7 8">
    <name type="scientific">Thermogymnomonas acidicola</name>
    <dbReference type="NCBI Taxonomy" id="399579"/>
    <lineage>
        <taxon>Archaea</taxon>
        <taxon>Methanobacteriati</taxon>
        <taxon>Thermoplasmatota</taxon>
        <taxon>Thermoplasmata</taxon>
        <taxon>Thermoplasmatales</taxon>
        <taxon>Thermogymnomonas</taxon>
    </lineage>
</organism>
<dbReference type="PROSITE" id="PS00737">
    <property type="entry name" value="THIOLASE_2"/>
    <property type="match status" value="1"/>
</dbReference>
<evidence type="ECO:0000256" key="3">
    <source>
        <dbReference type="ARBA" id="ARBA00023229"/>
    </source>
</evidence>